<evidence type="ECO:0000313" key="5">
    <source>
        <dbReference type="Proteomes" id="UP000069162"/>
    </source>
</evidence>
<dbReference type="SUPFAM" id="SSF46689">
    <property type="entry name" value="Homeodomain-like"/>
    <property type="match status" value="1"/>
</dbReference>
<evidence type="ECO:0000313" key="4">
    <source>
        <dbReference type="EMBL" id="ALR76706.1"/>
    </source>
</evidence>
<evidence type="ECO:0000256" key="1">
    <source>
        <dbReference type="ARBA" id="ARBA00023125"/>
    </source>
</evidence>
<dbReference type="Proteomes" id="UP000069162">
    <property type="component" value="Chromosome"/>
</dbReference>
<feature type="domain" description="HTH tetR-type" evidence="3">
    <location>
        <begin position="7"/>
        <end position="67"/>
    </location>
</feature>
<dbReference type="PRINTS" id="PR00455">
    <property type="entry name" value="HTHTETR"/>
</dbReference>
<keyword evidence="1 2" id="KW-0238">DNA-binding</keyword>
<organism evidence="4 5">
    <name type="scientific">[Enterobacter] lignolyticus</name>
    <dbReference type="NCBI Taxonomy" id="1334193"/>
    <lineage>
        <taxon>Bacteria</taxon>
        <taxon>Pseudomonadati</taxon>
        <taxon>Pseudomonadota</taxon>
        <taxon>Gammaproteobacteria</taxon>
        <taxon>Enterobacterales</taxon>
        <taxon>Enterobacteriaceae</taxon>
        <taxon>Pluralibacter</taxon>
    </lineage>
</organism>
<dbReference type="AlphaFoldDB" id="A0A806X4N2"/>
<dbReference type="InterPro" id="IPR001647">
    <property type="entry name" value="HTH_TetR"/>
</dbReference>
<gene>
    <name evidence="4" type="ORF">AO703_10465</name>
</gene>
<dbReference type="PROSITE" id="PS50977">
    <property type="entry name" value="HTH_TETR_2"/>
    <property type="match status" value="1"/>
</dbReference>
<dbReference type="KEGG" id="kle:AO703_10465"/>
<evidence type="ECO:0000259" key="3">
    <source>
        <dbReference type="PROSITE" id="PS50977"/>
    </source>
</evidence>
<feature type="DNA-binding region" description="H-T-H motif" evidence="2">
    <location>
        <begin position="30"/>
        <end position="49"/>
    </location>
</feature>
<dbReference type="GO" id="GO:0000976">
    <property type="term" value="F:transcription cis-regulatory region binding"/>
    <property type="evidence" value="ECO:0007669"/>
    <property type="project" value="TreeGrafter"/>
</dbReference>
<dbReference type="SUPFAM" id="SSF48498">
    <property type="entry name" value="Tetracyclin repressor-like, C-terminal domain"/>
    <property type="match status" value="1"/>
</dbReference>
<proteinExistence type="predicted"/>
<dbReference type="RefSeq" id="WP_062741165.1">
    <property type="nucleotide sequence ID" value="NZ_CP012871.1"/>
</dbReference>
<dbReference type="NCBIfam" id="NF011572">
    <property type="entry name" value="PRK14996.1"/>
    <property type="match status" value="1"/>
</dbReference>
<evidence type="ECO:0000256" key="2">
    <source>
        <dbReference type="PROSITE-ProRule" id="PRU00335"/>
    </source>
</evidence>
<dbReference type="InterPro" id="IPR009057">
    <property type="entry name" value="Homeodomain-like_sf"/>
</dbReference>
<dbReference type="PANTHER" id="PTHR30055">
    <property type="entry name" value="HTH-TYPE TRANSCRIPTIONAL REGULATOR RUTR"/>
    <property type="match status" value="1"/>
</dbReference>
<dbReference type="Pfam" id="PF00440">
    <property type="entry name" value="TetR_N"/>
    <property type="match status" value="1"/>
</dbReference>
<dbReference type="OrthoDB" id="9816296at2"/>
<reference evidence="5" key="1">
    <citation type="submission" date="2015-10" db="EMBL/GenBank/DDBJ databases">
        <title>Complete Genome Sequencing of Klebsiella sp. strain G5.</title>
        <authorList>
            <person name="Chan K.-G."/>
            <person name="Chen J.-W."/>
        </authorList>
    </citation>
    <scope>NUCLEOTIDE SEQUENCE [LARGE SCALE GENOMIC DNA]</scope>
    <source>
        <strain evidence="5">G5</strain>
    </source>
</reference>
<dbReference type="InterPro" id="IPR050109">
    <property type="entry name" value="HTH-type_TetR-like_transc_reg"/>
</dbReference>
<dbReference type="GO" id="GO:0003700">
    <property type="term" value="F:DNA-binding transcription factor activity"/>
    <property type="evidence" value="ECO:0007669"/>
    <property type="project" value="TreeGrafter"/>
</dbReference>
<accession>A0A806X4N2</accession>
<protein>
    <submittedName>
        <fullName evidence="4">TetR family transcriptional regulator</fullName>
    </submittedName>
</protein>
<name>A0A806X4N2_9ENTR</name>
<dbReference type="PANTHER" id="PTHR30055:SF223">
    <property type="entry name" value="HTH-TYPE TRANSCRIPTIONAL REGULATOR UIDR"/>
    <property type="match status" value="1"/>
</dbReference>
<dbReference type="InterPro" id="IPR036271">
    <property type="entry name" value="Tet_transcr_reg_TetR-rel_C_sf"/>
</dbReference>
<dbReference type="EMBL" id="CP012871">
    <property type="protein sequence ID" value="ALR76706.1"/>
    <property type="molecule type" value="Genomic_DNA"/>
</dbReference>
<dbReference type="Gene3D" id="1.10.357.10">
    <property type="entry name" value="Tetracycline Repressor, domain 2"/>
    <property type="match status" value="1"/>
</dbReference>
<sequence>MGYLNREERRETIMQAAMRVALDQGFTGMTVRNIATAAGVAAGQVHHHFTSSGELKSQAFIRVIREMMDLQRLSRTAGWREQLFSALGSEDGRLEPYIRLWRQAQLLADSDPEIKSAYLLTMNLWHDEAVRIIHAGHAAGEFTLRDSAENIAWRLISLVCGLDGIYVLGMPEVDDAAFTRHLQHVIQLELFS</sequence>